<organism evidence="1 2">
    <name type="scientific">Bacillus velezensis</name>
    <dbReference type="NCBI Taxonomy" id="492670"/>
    <lineage>
        <taxon>Bacteria</taxon>
        <taxon>Bacillati</taxon>
        <taxon>Bacillota</taxon>
        <taxon>Bacilli</taxon>
        <taxon>Bacillales</taxon>
        <taxon>Bacillaceae</taxon>
        <taxon>Bacillus</taxon>
        <taxon>Bacillus amyloliquefaciens group</taxon>
    </lineage>
</organism>
<gene>
    <name evidence="1" type="ORF">BACVE_000920</name>
</gene>
<dbReference type="SUPFAM" id="SSF53448">
    <property type="entry name" value="Nucleotide-diphospho-sugar transferases"/>
    <property type="match status" value="1"/>
</dbReference>
<dbReference type="Gene3D" id="3.90.550.10">
    <property type="entry name" value="Spore Coat Polysaccharide Biosynthesis Protein SpsA, Chain A"/>
    <property type="match status" value="1"/>
</dbReference>
<evidence type="ECO:0000313" key="1">
    <source>
        <dbReference type="EMBL" id="QOY25971.1"/>
    </source>
</evidence>
<dbReference type="KEGG" id="bmp:NG74_00745"/>
<name>A0A7W4QHY3_BACVE</name>
<sequence length="313" mass="37099">MVSKYHFSTIVSRTHIFKLMPMIHSLHEHCRDFHLYVLCVDQKAYELLQQVPWEHVTAVQLHEMEDPELLEAKGGRTFHEYCWTLKPAFLFHVMTEYDEAEYFAHLDTDLFFFSDAGELFAEKPDASLFLTDHRNSERFASYYKLTGQYNTGFVGARNTGEAYRAVWQWRQDCISYCTVEMNEEKKTYGDQRYVEKWPAQFEHVHVTESIGANAALWNIEQYDVSLRDGAVYVNDTPLIFYHFSGFTLVTENEFNLCWYYHIDDEATVNMIYVPYIKNVKKWIDEIQKAFPDFRDGFIPKYAVPDTHFYTVET</sequence>
<dbReference type="Proteomes" id="UP000587477">
    <property type="component" value="Chromosome"/>
</dbReference>
<evidence type="ECO:0000313" key="2">
    <source>
        <dbReference type="Proteomes" id="UP000587477"/>
    </source>
</evidence>
<proteinExistence type="predicted"/>
<reference evidence="2" key="1">
    <citation type="submission" date="2020-10" db="EMBL/GenBank/DDBJ databases">
        <title>Complete genome sequence of Bacillus velezensis NST6.</title>
        <authorList>
            <person name="Choi J."/>
        </authorList>
    </citation>
    <scope>NUCLEOTIDE SEQUENCE [LARGE SCALE GENOMIC DNA]</scope>
    <source>
        <strain evidence="2">NST6</strain>
    </source>
</reference>
<accession>A0A7W4QHY3</accession>
<dbReference type="AlphaFoldDB" id="A0A7W4QHY3"/>
<protein>
    <recommendedName>
        <fullName evidence="3">Nucleotide-diphospho-sugar transferase domain-containing protein</fullName>
    </recommendedName>
</protein>
<evidence type="ECO:0008006" key="3">
    <source>
        <dbReference type="Google" id="ProtNLM"/>
    </source>
</evidence>
<dbReference type="EMBL" id="CP063687">
    <property type="protein sequence ID" value="QOY25971.1"/>
    <property type="molecule type" value="Genomic_DNA"/>
</dbReference>
<dbReference type="InterPro" id="IPR029044">
    <property type="entry name" value="Nucleotide-diphossugar_trans"/>
</dbReference>